<dbReference type="PATRIC" id="fig|543877.4.peg.27"/>
<protein>
    <submittedName>
        <fullName evidence="2">Uncharacterized protein</fullName>
    </submittedName>
</protein>
<feature type="compositionally biased region" description="Basic and acidic residues" evidence="1">
    <location>
        <begin position="13"/>
        <end position="25"/>
    </location>
</feature>
<dbReference type="AlphaFoldDB" id="A0A0G3X687"/>
<organism evidence="2 3">
    <name type="scientific">Pelagerythrobacter marensis</name>
    <dbReference type="NCBI Taxonomy" id="543877"/>
    <lineage>
        <taxon>Bacteria</taxon>
        <taxon>Pseudomonadati</taxon>
        <taxon>Pseudomonadota</taxon>
        <taxon>Alphaproteobacteria</taxon>
        <taxon>Sphingomonadales</taxon>
        <taxon>Erythrobacteraceae</taxon>
        <taxon>Pelagerythrobacter</taxon>
    </lineage>
</organism>
<proteinExistence type="predicted"/>
<dbReference type="STRING" id="543877.AM2010_26"/>
<accession>A0A0G3X687</accession>
<name>A0A0G3X687_9SPHN</name>
<evidence type="ECO:0000313" key="2">
    <source>
        <dbReference type="EMBL" id="AKM06121.1"/>
    </source>
</evidence>
<dbReference type="EMBL" id="CP011805">
    <property type="protein sequence ID" value="AKM06121.1"/>
    <property type="molecule type" value="Genomic_DNA"/>
</dbReference>
<gene>
    <name evidence="2" type="ORF">AM2010_26</name>
</gene>
<feature type="region of interest" description="Disordered" evidence="1">
    <location>
        <begin position="13"/>
        <end position="38"/>
    </location>
</feature>
<keyword evidence="3" id="KW-1185">Reference proteome</keyword>
<dbReference type="Proteomes" id="UP000037643">
    <property type="component" value="Chromosome"/>
</dbReference>
<sequence length="155" mass="17449">MSGWREMAEEALRVQDTRDIRDKNPPRGSHNGNNVPIVPNVSPPLSTLKLWRASLLTLHPCQLRENFDPSRWRVLVDASQWWLEGFGQAAAASGWSTGDVFGLHPEMPGCGGLIDRLGENRSLVMDGDRARWRAWGVVSQYNRTAGEGLRPFWEV</sequence>
<evidence type="ECO:0000313" key="3">
    <source>
        <dbReference type="Proteomes" id="UP000037643"/>
    </source>
</evidence>
<reference evidence="2 3" key="1">
    <citation type="submission" date="2015-06" db="EMBL/GenBank/DDBJ databases">
        <authorList>
            <person name="Kim K.M."/>
        </authorList>
    </citation>
    <scope>NUCLEOTIDE SEQUENCE [LARGE SCALE GENOMIC DNA]</scope>
    <source>
        <strain evidence="2 3">KCTC 22370</strain>
    </source>
</reference>
<evidence type="ECO:0000256" key="1">
    <source>
        <dbReference type="SAM" id="MobiDB-lite"/>
    </source>
</evidence>
<dbReference type="KEGG" id="amx:AM2010_26"/>